<keyword evidence="2" id="KW-0472">Membrane</keyword>
<dbReference type="GeneID" id="73338976"/>
<dbReference type="EMBL" id="CP019475">
    <property type="protein sequence ID" value="UQC79477.1"/>
    <property type="molecule type" value="Genomic_DNA"/>
</dbReference>
<keyword evidence="4" id="KW-1185">Reference proteome</keyword>
<organism evidence="3 4">
    <name type="scientific">Colletotrichum lupini</name>
    <dbReference type="NCBI Taxonomy" id="145971"/>
    <lineage>
        <taxon>Eukaryota</taxon>
        <taxon>Fungi</taxon>
        <taxon>Dikarya</taxon>
        <taxon>Ascomycota</taxon>
        <taxon>Pezizomycotina</taxon>
        <taxon>Sordariomycetes</taxon>
        <taxon>Hypocreomycetidae</taxon>
        <taxon>Glomerellales</taxon>
        <taxon>Glomerellaceae</taxon>
        <taxon>Colletotrichum</taxon>
        <taxon>Colletotrichum acutatum species complex</taxon>
    </lineage>
</organism>
<name>A0A9Q8WE73_9PEZI</name>
<evidence type="ECO:0000256" key="2">
    <source>
        <dbReference type="SAM" id="Phobius"/>
    </source>
</evidence>
<evidence type="ECO:0000313" key="4">
    <source>
        <dbReference type="Proteomes" id="UP000830671"/>
    </source>
</evidence>
<protein>
    <submittedName>
        <fullName evidence="3">Uncharacterized protein</fullName>
    </submittedName>
</protein>
<accession>A0A9Q8WE73</accession>
<evidence type="ECO:0000256" key="1">
    <source>
        <dbReference type="SAM" id="MobiDB-lite"/>
    </source>
</evidence>
<reference evidence="3" key="1">
    <citation type="journal article" date="2021" name="Mol. Plant Microbe Interact.">
        <title>Complete Genome Sequence of the Plant-Pathogenic Fungus Colletotrichum lupini.</title>
        <authorList>
            <person name="Baroncelli R."/>
            <person name="Pensec F."/>
            <person name="Da Lio D."/>
            <person name="Boufleur T."/>
            <person name="Vicente I."/>
            <person name="Sarrocco S."/>
            <person name="Picot A."/>
            <person name="Baraldi E."/>
            <person name="Sukno S."/>
            <person name="Thon M."/>
            <person name="Le Floch G."/>
        </authorList>
    </citation>
    <scope>NUCLEOTIDE SEQUENCE</scope>
    <source>
        <strain evidence="3">IMI 504893</strain>
    </source>
</reference>
<feature type="transmembrane region" description="Helical" evidence="2">
    <location>
        <begin position="12"/>
        <end position="29"/>
    </location>
</feature>
<evidence type="ECO:0000313" key="3">
    <source>
        <dbReference type="EMBL" id="UQC79477.1"/>
    </source>
</evidence>
<sequence>MRSQALKAPDFAGVSFVLCFVSVYVRVVIDALRDAGADNTSHSQAPPILDIANTSAQT</sequence>
<keyword evidence="2" id="KW-0812">Transmembrane</keyword>
<keyword evidence="2" id="KW-1133">Transmembrane helix</keyword>
<dbReference type="Proteomes" id="UP000830671">
    <property type="component" value="Chromosome 3"/>
</dbReference>
<dbReference type="RefSeq" id="XP_049141109.1">
    <property type="nucleotide sequence ID" value="XM_049283966.1"/>
</dbReference>
<proteinExistence type="predicted"/>
<feature type="region of interest" description="Disordered" evidence="1">
    <location>
        <begin position="36"/>
        <end position="58"/>
    </location>
</feature>
<gene>
    <name evidence="3" type="ORF">CLUP02_04957</name>
</gene>
<dbReference type="AlphaFoldDB" id="A0A9Q8WE73"/>
<dbReference type="KEGG" id="clup:CLUP02_04957"/>